<evidence type="ECO:0000313" key="3">
    <source>
        <dbReference type="Proteomes" id="UP001501752"/>
    </source>
</evidence>
<accession>A0ABP9EH07</accession>
<dbReference type="Proteomes" id="UP001501752">
    <property type="component" value="Unassembled WGS sequence"/>
</dbReference>
<dbReference type="RefSeq" id="WP_345700834.1">
    <property type="nucleotide sequence ID" value="NZ_BAABIS010000001.1"/>
</dbReference>
<reference evidence="3" key="1">
    <citation type="journal article" date="2019" name="Int. J. Syst. Evol. Microbiol.">
        <title>The Global Catalogue of Microorganisms (GCM) 10K type strain sequencing project: providing services to taxonomists for standard genome sequencing and annotation.</title>
        <authorList>
            <consortium name="The Broad Institute Genomics Platform"/>
            <consortium name="The Broad Institute Genome Sequencing Center for Infectious Disease"/>
            <person name="Wu L."/>
            <person name="Ma J."/>
        </authorList>
    </citation>
    <scope>NUCLEOTIDE SEQUENCE [LARGE SCALE GENOMIC DNA]</scope>
    <source>
        <strain evidence="3">JCM 13006</strain>
    </source>
</reference>
<feature type="compositionally biased region" description="Basic and acidic residues" evidence="1">
    <location>
        <begin position="23"/>
        <end position="33"/>
    </location>
</feature>
<organism evidence="2 3">
    <name type="scientific">Kitasatospora terrestris</name>
    <dbReference type="NCBI Taxonomy" id="258051"/>
    <lineage>
        <taxon>Bacteria</taxon>
        <taxon>Bacillati</taxon>
        <taxon>Actinomycetota</taxon>
        <taxon>Actinomycetes</taxon>
        <taxon>Kitasatosporales</taxon>
        <taxon>Streptomycetaceae</taxon>
        <taxon>Kitasatospora</taxon>
    </lineage>
</organism>
<name>A0ABP9EH07_9ACTN</name>
<feature type="compositionally biased region" description="Polar residues" evidence="1">
    <location>
        <begin position="11"/>
        <end position="20"/>
    </location>
</feature>
<comment type="caution">
    <text evidence="2">The sequence shown here is derived from an EMBL/GenBank/DDBJ whole genome shotgun (WGS) entry which is preliminary data.</text>
</comment>
<proteinExistence type="predicted"/>
<dbReference type="EMBL" id="BAABIS010000001">
    <property type="protein sequence ID" value="GAA4879038.1"/>
    <property type="molecule type" value="Genomic_DNA"/>
</dbReference>
<sequence length="61" mass="6549">MFGFGKKSKNSDTPEGSEQQADGARRRQEEKAARKARRRAKYGPGSDAETTAVGISGIIHG</sequence>
<gene>
    <name evidence="2" type="ORF">GCM10023235_69030</name>
</gene>
<evidence type="ECO:0008006" key="4">
    <source>
        <dbReference type="Google" id="ProtNLM"/>
    </source>
</evidence>
<evidence type="ECO:0000256" key="1">
    <source>
        <dbReference type="SAM" id="MobiDB-lite"/>
    </source>
</evidence>
<feature type="region of interest" description="Disordered" evidence="1">
    <location>
        <begin position="1"/>
        <end position="61"/>
    </location>
</feature>
<evidence type="ECO:0000313" key="2">
    <source>
        <dbReference type="EMBL" id="GAA4879038.1"/>
    </source>
</evidence>
<protein>
    <recommendedName>
        <fullName evidence="4">DUF3043 domain-containing protein</fullName>
    </recommendedName>
</protein>
<keyword evidence="3" id="KW-1185">Reference proteome</keyword>